<dbReference type="Proteomes" id="UP000183508">
    <property type="component" value="Unassembled WGS sequence"/>
</dbReference>
<dbReference type="EMBL" id="FPBV01000007">
    <property type="protein sequence ID" value="SFU75386.1"/>
    <property type="molecule type" value="Genomic_DNA"/>
</dbReference>
<sequence length="427" mass="45948">MIIRRYVVREMPEAVAMIRRELGKDAVILSTKKVKVKKWLGLWRRTCIEVIAASGDDVPLLADSARPGAGVRPSASVVRARGTGERPSAGAGTSARSGAPAPDPVFAVPGVANAASAETAERAGSERGEAPAGGAAIESVRQELAEVRRLLESAIAGRDLGLRGVLQQLARQGVNPEQIWPLIDSSGVWPTEEKDVLNPSLPARTEQLKTALSRRIVDSLAELRQAQPIDAKSRVVALVGPTGVGKTTTIAKLAALNVIGGQRRVGLITTDTYRIAAVEQLRTYASILNVPLEVVGQPQEMPGALERLRDRDLILIDTAGRNFRMDMYVQEMKTLLSAAPVDEVHLVLSLTTKPEDMDAVAEAFHTLPVHKLIFTKLDETLSHGAILNLMCKYRLPLSYVTTGQNVPDDLEVADIEKLLRVIFGGAA</sequence>
<dbReference type="GO" id="GO:0015031">
    <property type="term" value="P:protein transport"/>
    <property type="evidence" value="ECO:0007669"/>
    <property type="project" value="UniProtKB-KW"/>
</dbReference>
<evidence type="ECO:0000256" key="12">
    <source>
        <dbReference type="ARBA" id="ARBA00025337"/>
    </source>
</evidence>
<evidence type="ECO:0000256" key="7">
    <source>
        <dbReference type="ARBA" id="ARBA00022795"/>
    </source>
</evidence>
<dbReference type="GO" id="GO:0005525">
    <property type="term" value="F:GTP binding"/>
    <property type="evidence" value="ECO:0007669"/>
    <property type="project" value="UniProtKB-UniRule"/>
</dbReference>
<evidence type="ECO:0000313" key="18">
    <source>
        <dbReference type="Proteomes" id="UP000183508"/>
    </source>
</evidence>
<name>A0A1I7IR40_9BACL</name>
<evidence type="ECO:0000256" key="6">
    <source>
        <dbReference type="ARBA" id="ARBA00022741"/>
    </source>
</evidence>
<dbReference type="InterPro" id="IPR027417">
    <property type="entry name" value="P-loop_NTPase"/>
</dbReference>
<comment type="subcellular location">
    <subcellularLocation>
        <location evidence="1">Cell membrane</location>
        <topology evidence="1">Peripheral membrane protein</topology>
        <orientation evidence="1">Cytoplasmic side</orientation>
    </subcellularLocation>
</comment>
<evidence type="ECO:0000256" key="1">
    <source>
        <dbReference type="ARBA" id="ARBA00004413"/>
    </source>
</evidence>
<evidence type="ECO:0000256" key="9">
    <source>
        <dbReference type="ARBA" id="ARBA00023134"/>
    </source>
</evidence>
<keyword evidence="8" id="KW-0653">Protein transport</keyword>
<dbReference type="AlphaFoldDB" id="A0A1I7IR40"/>
<dbReference type="Gene3D" id="3.40.50.300">
    <property type="entry name" value="P-loop containing nucleotide triphosphate hydrolases"/>
    <property type="match status" value="1"/>
</dbReference>
<evidence type="ECO:0000256" key="4">
    <source>
        <dbReference type="ARBA" id="ARBA00022448"/>
    </source>
</evidence>
<gene>
    <name evidence="17" type="ORF">SAMN05421543_10754</name>
</gene>
<dbReference type="GO" id="GO:0006614">
    <property type="term" value="P:SRP-dependent cotranslational protein targeting to membrane"/>
    <property type="evidence" value="ECO:0007669"/>
    <property type="project" value="UniProtKB-UniRule"/>
</dbReference>
<keyword evidence="17" id="KW-0282">Flagellum</keyword>
<dbReference type="PANTHER" id="PTHR43134:SF3">
    <property type="entry name" value="FLAGELLAR BIOSYNTHESIS PROTEIN FLHF"/>
    <property type="match status" value="1"/>
</dbReference>
<dbReference type="CDD" id="cd17873">
    <property type="entry name" value="FlhF"/>
    <property type="match status" value="1"/>
</dbReference>
<keyword evidence="11" id="KW-1006">Bacterial flagellum protein export</keyword>
<feature type="region of interest" description="Disordered" evidence="14">
    <location>
        <begin position="66"/>
        <end position="103"/>
    </location>
</feature>
<dbReference type="GO" id="GO:0005047">
    <property type="term" value="F:signal recognition particle binding"/>
    <property type="evidence" value="ECO:0007669"/>
    <property type="project" value="TreeGrafter"/>
</dbReference>
<dbReference type="InterPro" id="IPR020006">
    <property type="entry name" value="FlhF"/>
</dbReference>
<organism evidence="17 18">
    <name type="scientific">Alicyclobacillus macrosporangiidus</name>
    <dbReference type="NCBI Taxonomy" id="392015"/>
    <lineage>
        <taxon>Bacteria</taxon>
        <taxon>Bacillati</taxon>
        <taxon>Bacillota</taxon>
        <taxon>Bacilli</taxon>
        <taxon>Bacillales</taxon>
        <taxon>Alicyclobacillaceae</taxon>
        <taxon>Alicyclobacillus</taxon>
    </lineage>
</organism>
<evidence type="ECO:0000256" key="13">
    <source>
        <dbReference type="NCBIfam" id="TIGR03499"/>
    </source>
</evidence>
<keyword evidence="7" id="KW-1005">Bacterial flagellum biogenesis</keyword>
<comment type="similarity">
    <text evidence="2">Belongs to the GTP-binding SRP family.</text>
</comment>
<evidence type="ECO:0000256" key="8">
    <source>
        <dbReference type="ARBA" id="ARBA00022927"/>
    </source>
</evidence>
<evidence type="ECO:0000259" key="16">
    <source>
        <dbReference type="SMART" id="SM00962"/>
    </source>
</evidence>
<evidence type="ECO:0000256" key="3">
    <source>
        <dbReference type="ARBA" id="ARBA00014919"/>
    </source>
</evidence>
<keyword evidence="17" id="KW-0969">Cilium</keyword>
<dbReference type="STRING" id="392015.SAMN05421543_10754"/>
<evidence type="ECO:0000256" key="14">
    <source>
        <dbReference type="SAM" id="MobiDB-lite"/>
    </source>
</evidence>
<dbReference type="NCBIfam" id="TIGR03499">
    <property type="entry name" value="FlhF"/>
    <property type="match status" value="1"/>
</dbReference>
<protein>
    <recommendedName>
        <fullName evidence="3 13">Flagellar biosynthesis protein FlhF</fullName>
    </recommendedName>
</protein>
<evidence type="ECO:0000256" key="5">
    <source>
        <dbReference type="ARBA" id="ARBA00022475"/>
    </source>
</evidence>
<dbReference type="InterPro" id="IPR000897">
    <property type="entry name" value="SRP54_GTPase_dom"/>
</dbReference>
<dbReference type="InterPro" id="IPR047040">
    <property type="entry name" value="FlhF__GTPase_dom"/>
</dbReference>
<feature type="domain" description="SRP54-type proteins GTP-binding" evidence="16">
    <location>
        <begin position="233"/>
        <end position="424"/>
    </location>
</feature>
<dbReference type="SMART" id="SM00382">
    <property type="entry name" value="AAA"/>
    <property type="match status" value="1"/>
</dbReference>
<dbReference type="GO" id="GO:0003924">
    <property type="term" value="F:GTPase activity"/>
    <property type="evidence" value="ECO:0007669"/>
    <property type="project" value="UniProtKB-UniRule"/>
</dbReference>
<dbReference type="SUPFAM" id="SSF52540">
    <property type="entry name" value="P-loop containing nucleoside triphosphate hydrolases"/>
    <property type="match status" value="1"/>
</dbReference>
<feature type="domain" description="AAA+ ATPase" evidence="15">
    <location>
        <begin position="232"/>
        <end position="374"/>
    </location>
</feature>
<keyword evidence="9" id="KW-0342">GTP-binding</keyword>
<dbReference type="FunFam" id="3.40.50.300:FF:000695">
    <property type="entry name" value="Flagellar biosynthesis regulator FlhF"/>
    <property type="match status" value="1"/>
</dbReference>
<dbReference type="eggNOG" id="COG1419">
    <property type="taxonomic scope" value="Bacteria"/>
</dbReference>
<dbReference type="SMART" id="SM00962">
    <property type="entry name" value="SRP54"/>
    <property type="match status" value="1"/>
</dbReference>
<evidence type="ECO:0000256" key="2">
    <source>
        <dbReference type="ARBA" id="ARBA00008531"/>
    </source>
</evidence>
<keyword evidence="4" id="KW-0813">Transport</keyword>
<reference evidence="18" key="1">
    <citation type="submission" date="2016-10" db="EMBL/GenBank/DDBJ databases">
        <authorList>
            <person name="Varghese N."/>
        </authorList>
    </citation>
    <scope>NUCLEOTIDE SEQUENCE [LARGE SCALE GENOMIC DNA]</scope>
    <source>
        <strain evidence="18">DSM 17980</strain>
    </source>
</reference>
<feature type="compositionally biased region" description="Low complexity" evidence="14">
    <location>
        <begin position="86"/>
        <end position="100"/>
    </location>
</feature>
<comment type="function">
    <text evidence="12">Necessary for flagellar biosynthesis. May be involved in translocation of the flagellum.</text>
</comment>
<dbReference type="RefSeq" id="WP_074951347.1">
    <property type="nucleotide sequence ID" value="NZ_FPBV01000007.1"/>
</dbReference>
<dbReference type="PANTHER" id="PTHR43134">
    <property type="entry name" value="SIGNAL RECOGNITION PARTICLE RECEPTOR SUBUNIT ALPHA"/>
    <property type="match status" value="1"/>
</dbReference>
<dbReference type="Gene3D" id="1.20.120.1380">
    <property type="entry name" value="Flagellar FlhF biosynthesis protein, N domain"/>
    <property type="match status" value="1"/>
</dbReference>
<dbReference type="Pfam" id="PF00448">
    <property type="entry name" value="SRP54"/>
    <property type="match status" value="1"/>
</dbReference>
<evidence type="ECO:0000256" key="11">
    <source>
        <dbReference type="ARBA" id="ARBA00023225"/>
    </source>
</evidence>
<dbReference type="OrthoDB" id="9778554at2"/>
<keyword evidence="10" id="KW-0472">Membrane</keyword>
<dbReference type="InterPro" id="IPR003593">
    <property type="entry name" value="AAA+_ATPase"/>
</dbReference>
<keyword evidence="17" id="KW-0966">Cell projection</keyword>
<accession>A0A1I7IR40</accession>
<keyword evidence="5" id="KW-1003">Cell membrane</keyword>
<proteinExistence type="inferred from homology"/>
<dbReference type="GO" id="GO:0005886">
    <property type="term" value="C:plasma membrane"/>
    <property type="evidence" value="ECO:0007669"/>
    <property type="project" value="UniProtKB-SubCell"/>
</dbReference>
<evidence type="ECO:0000259" key="15">
    <source>
        <dbReference type="SMART" id="SM00382"/>
    </source>
</evidence>
<keyword evidence="18" id="KW-1185">Reference proteome</keyword>
<evidence type="ECO:0000313" key="17">
    <source>
        <dbReference type="EMBL" id="SFU75386.1"/>
    </source>
</evidence>
<evidence type="ECO:0000256" key="10">
    <source>
        <dbReference type="ARBA" id="ARBA00023136"/>
    </source>
</evidence>
<keyword evidence="6" id="KW-0547">Nucleotide-binding</keyword>
<dbReference type="GO" id="GO:0044781">
    <property type="term" value="P:bacterial-type flagellum organization"/>
    <property type="evidence" value="ECO:0007669"/>
    <property type="project" value="UniProtKB-UniRule"/>
</dbReference>